<feature type="signal peptide" evidence="1">
    <location>
        <begin position="1"/>
        <end position="20"/>
    </location>
</feature>
<dbReference type="Pfam" id="PF11751">
    <property type="entry name" value="PorP_SprF"/>
    <property type="match status" value="1"/>
</dbReference>
<evidence type="ECO:0000313" key="2">
    <source>
        <dbReference type="EMBL" id="MBO0948105.1"/>
    </source>
</evidence>
<keyword evidence="1" id="KW-0732">Signal</keyword>
<gene>
    <name evidence="2" type="ORF">J2I46_05890</name>
</gene>
<dbReference type="NCBIfam" id="TIGR03519">
    <property type="entry name" value="T9SS_PorP_fam"/>
    <property type="match status" value="1"/>
</dbReference>
<name>A0ABS3JDM5_9BACT</name>
<feature type="chain" id="PRO_5047056904" evidence="1">
    <location>
        <begin position="21"/>
        <end position="320"/>
    </location>
</feature>
<accession>A0ABS3JDM5</accession>
<dbReference type="InterPro" id="IPR019861">
    <property type="entry name" value="PorP/SprF_Bacteroidetes"/>
</dbReference>
<protein>
    <submittedName>
        <fullName evidence="2">Type IX secretion system membrane protein PorP/SprF</fullName>
    </submittedName>
</protein>
<dbReference type="RefSeq" id="WP_207328021.1">
    <property type="nucleotide sequence ID" value="NZ_JAFMYW010000001.1"/>
</dbReference>
<proteinExistence type="predicted"/>
<comment type="caution">
    <text evidence="2">The sequence shown here is derived from an EMBL/GenBank/DDBJ whole genome shotgun (WGS) entry which is preliminary data.</text>
</comment>
<dbReference type="Proteomes" id="UP000664628">
    <property type="component" value="Unassembled WGS sequence"/>
</dbReference>
<keyword evidence="3" id="KW-1185">Reference proteome</keyword>
<evidence type="ECO:0000313" key="3">
    <source>
        <dbReference type="Proteomes" id="UP000664628"/>
    </source>
</evidence>
<dbReference type="EMBL" id="JAFMYW010000001">
    <property type="protein sequence ID" value="MBO0948105.1"/>
    <property type="molecule type" value="Genomic_DNA"/>
</dbReference>
<sequence>MLRKLYVSLGGWLLALTAFGQQDPQFSLFPFAPTFYNPAAAGSEGLTRIQLIYRTQWAGYQTSGGAGGAPTTQLLTANLPLTRLNSGVGIYAFNDAIGPQANQSVQVAYAYRLPLKSGTLAFGVQGGVYNKSIDYSDVIVRDPGDPLIGTGKVSQMQPDVSAGIHYNTVDYWVGVSLFHLATTSYKLGTAQGINPLSRTAYLSAGYRLGVSYAVDVQPSVLYKYSTEPGPQASSLDLNLLATVNNYFFFGAGYRTGEAITGMAGINLLANNALRLGLSGDLTTVGTSAKRPASYEFMLSYALPAPNTSKKPIIRTPRFRY</sequence>
<reference evidence="2 3" key="1">
    <citation type="submission" date="2021-03" db="EMBL/GenBank/DDBJ databases">
        <title>Fibrella sp. HMF5405 genome sequencing and assembly.</title>
        <authorList>
            <person name="Kang H."/>
            <person name="Kim H."/>
            <person name="Bae S."/>
            <person name="Joh K."/>
        </authorList>
    </citation>
    <scope>NUCLEOTIDE SEQUENCE [LARGE SCALE GENOMIC DNA]</scope>
    <source>
        <strain evidence="2 3">HMF5405</strain>
    </source>
</reference>
<organism evidence="2 3">
    <name type="scientific">Fibrella forsythiae</name>
    <dbReference type="NCBI Taxonomy" id="2817061"/>
    <lineage>
        <taxon>Bacteria</taxon>
        <taxon>Pseudomonadati</taxon>
        <taxon>Bacteroidota</taxon>
        <taxon>Cytophagia</taxon>
        <taxon>Cytophagales</taxon>
        <taxon>Spirosomataceae</taxon>
        <taxon>Fibrella</taxon>
    </lineage>
</organism>
<evidence type="ECO:0000256" key="1">
    <source>
        <dbReference type="SAM" id="SignalP"/>
    </source>
</evidence>